<dbReference type="AlphaFoldDB" id="A0A2T9Z7I8"/>
<evidence type="ECO:0000313" key="4">
    <source>
        <dbReference type="Proteomes" id="UP000245609"/>
    </source>
</evidence>
<feature type="non-terminal residue" evidence="3">
    <location>
        <position position="300"/>
    </location>
</feature>
<sequence length="300" mass="33580">MKPFKSIMILSIAGTVAAQDLESIAQRECMNYKCDNDYNNKECVDECINQPSSIASVIQGNSACIQDCNDNNPIGNDRVDCIEDCIESYYFTPTTRTTRTSISWNTHDIDQDIQSIAQRECMNYKCDNDYDNKECVDECINQPSSIASVIQGNSACIQDCNDNNPIGNDRVDCIEDCIESYYFTPTTRTTRTSISWNTHDIDQDIQSIAQRECMNYKCDNDYDNKECVDECINQPSSIASVIQGNSACIQDCNDNNPIGNDRVDCIEDCIESYYFTSSTRTTQTQSTGSSNTATTSQPTS</sequence>
<keyword evidence="4" id="KW-1185">Reference proteome</keyword>
<dbReference type="Proteomes" id="UP000245609">
    <property type="component" value="Unassembled WGS sequence"/>
</dbReference>
<keyword evidence="2" id="KW-0732">Signal</keyword>
<comment type="caution">
    <text evidence="3">The sequence shown here is derived from an EMBL/GenBank/DDBJ whole genome shotgun (WGS) entry which is preliminary data.</text>
</comment>
<organism evidence="3 4">
    <name type="scientific">Smittium megazygosporum</name>
    <dbReference type="NCBI Taxonomy" id="133381"/>
    <lineage>
        <taxon>Eukaryota</taxon>
        <taxon>Fungi</taxon>
        <taxon>Fungi incertae sedis</taxon>
        <taxon>Zoopagomycota</taxon>
        <taxon>Kickxellomycotina</taxon>
        <taxon>Harpellomycetes</taxon>
        <taxon>Harpellales</taxon>
        <taxon>Legeriomycetaceae</taxon>
        <taxon>Smittium</taxon>
    </lineage>
</organism>
<accession>A0A2T9Z7I8</accession>
<protein>
    <submittedName>
        <fullName evidence="3">Uncharacterized protein</fullName>
    </submittedName>
</protein>
<evidence type="ECO:0000313" key="3">
    <source>
        <dbReference type="EMBL" id="PVV00566.1"/>
    </source>
</evidence>
<proteinExistence type="predicted"/>
<gene>
    <name evidence="3" type="ORF">BB560_005049</name>
</gene>
<feature type="chain" id="PRO_5015444604" evidence="2">
    <location>
        <begin position="19"/>
        <end position="300"/>
    </location>
</feature>
<name>A0A2T9Z7I8_9FUNG</name>
<evidence type="ECO:0000256" key="1">
    <source>
        <dbReference type="SAM" id="MobiDB-lite"/>
    </source>
</evidence>
<reference evidence="3 4" key="1">
    <citation type="journal article" date="2018" name="MBio">
        <title>Comparative Genomics Reveals the Core Gene Toolbox for the Fungus-Insect Symbiosis.</title>
        <authorList>
            <person name="Wang Y."/>
            <person name="Stata M."/>
            <person name="Wang W."/>
            <person name="Stajich J.E."/>
            <person name="White M.M."/>
            <person name="Moncalvo J.M."/>
        </authorList>
    </citation>
    <scope>NUCLEOTIDE SEQUENCE [LARGE SCALE GENOMIC DNA]</scope>
    <source>
        <strain evidence="3 4">SC-DP-2</strain>
    </source>
</reference>
<evidence type="ECO:0000256" key="2">
    <source>
        <dbReference type="SAM" id="SignalP"/>
    </source>
</evidence>
<feature type="region of interest" description="Disordered" evidence="1">
    <location>
        <begin position="280"/>
        <end position="300"/>
    </location>
</feature>
<dbReference type="EMBL" id="MBFS01001897">
    <property type="protein sequence ID" value="PVV00566.1"/>
    <property type="molecule type" value="Genomic_DNA"/>
</dbReference>
<feature type="signal peptide" evidence="2">
    <location>
        <begin position="1"/>
        <end position="18"/>
    </location>
</feature>